<accession>L9XLA8</accession>
<evidence type="ECO:0000313" key="2">
    <source>
        <dbReference type="EMBL" id="ELY61448.1"/>
    </source>
</evidence>
<evidence type="ECO:0000259" key="1">
    <source>
        <dbReference type="PROSITE" id="PS50902"/>
    </source>
</evidence>
<dbReference type="InterPro" id="IPR008254">
    <property type="entry name" value="Flavodoxin/NO_synth"/>
</dbReference>
<dbReference type="SUPFAM" id="SSF52218">
    <property type="entry name" value="Flavoproteins"/>
    <property type="match status" value="1"/>
</dbReference>
<dbReference type="Proteomes" id="UP000011688">
    <property type="component" value="Unassembled WGS sequence"/>
</dbReference>
<proteinExistence type="predicted"/>
<dbReference type="AlphaFoldDB" id="L9XLA8"/>
<keyword evidence="3" id="KW-1185">Reference proteome</keyword>
<dbReference type="GO" id="GO:0010181">
    <property type="term" value="F:FMN binding"/>
    <property type="evidence" value="ECO:0007669"/>
    <property type="project" value="InterPro"/>
</dbReference>
<sequence>MTRVLICYGTSEGQTEAIAERMGDVVGGEGHEVTLTHLKHPPNGLDPGAYDGIVVGASIHGGSHQRYVGSFVRDHLETLNRRPSAFFSVSLTAAHDDPGERAPAAELLEAFLDETGWNPDGTLAVAGALKYSEYGRLKRFVMRWIAGRASGDTDTARDYEYTDWDDVESFAREFTTLLRADA</sequence>
<name>L9XLA8_9EURY</name>
<dbReference type="GO" id="GO:0070819">
    <property type="term" value="F:menaquinone-dependent protoporphyrinogen oxidase activity"/>
    <property type="evidence" value="ECO:0007669"/>
    <property type="project" value="TreeGrafter"/>
</dbReference>
<dbReference type="RefSeq" id="WP_005553154.1">
    <property type="nucleotide sequence ID" value="NZ_AOIB01000005.1"/>
</dbReference>
<dbReference type="OrthoDB" id="103611at2157"/>
<dbReference type="PANTHER" id="PTHR38030:SF2">
    <property type="entry name" value="PROTOPORPHYRINOGEN IX DEHYDROGENASE [QUINONE]"/>
    <property type="match status" value="1"/>
</dbReference>
<dbReference type="Pfam" id="PF12724">
    <property type="entry name" value="Flavodoxin_5"/>
    <property type="match status" value="1"/>
</dbReference>
<protein>
    <submittedName>
        <fullName evidence="2">Protoporphyrinogen oxidase</fullName>
    </submittedName>
</protein>
<organism evidence="2 3">
    <name type="scientific">Natronococcus amylolyticus DSM 10524</name>
    <dbReference type="NCBI Taxonomy" id="1227497"/>
    <lineage>
        <taxon>Archaea</taxon>
        <taxon>Methanobacteriati</taxon>
        <taxon>Methanobacteriota</taxon>
        <taxon>Stenosarchaea group</taxon>
        <taxon>Halobacteria</taxon>
        <taxon>Halobacteriales</taxon>
        <taxon>Natrialbaceae</taxon>
        <taxon>Natronococcus</taxon>
    </lineage>
</organism>
<reference evidence="2 3" key="1">
    <citation type="journal article" date="2014" name="PLoS Genet.">
        <title>Phylogenetically driven sequencing of extremely halophilic archaea reveals strategies for static and dynamic osmo-response.</title>
        <authorList>
            <person name="Becker E.A."/>
            <person name="Seitzer P.M."/>
            <person name="Tritt A."/>
            <person name="Larsen D."/>
            <person name="Krusor M."/>
            <person name="Yao A.I."/>
            <person name="Wu D."/>
            <person name="Madern D."/>
            <person name="Eisen J.A."/>
            <person name="Darling A.E."/>
            <person name="Facciotti M.T."/>
        </authorList>
    </citation>
    <scope>NUCLEOTIDE SEQUENCE [LARGE SCALE GENOMIC DNA]</scope>
    <source>
        <strain evidence="2 3">DSM 10524</strain>
    </source>
</reference>
<dbReference type="PATRIC" id="fig|1227497.3.peg.271"/>
<dbReference type="EMBL" id="AOIB01000005">
    <property type="protein sequence ID" value="ELY61448.1"/>
    <property type="molecule type" value="Genomic_DNA"/>
</dbReference>
<dbReference type="InterPro" id="IPR026816">
    <property type="entry name" value="Flavodoxin_dom"/>
</dbReference>
<evidence type="ECO:0000313" key="3">
    <source>
        <dbReference type="Proteomes" id="UP000011688"/>
    </source>
</evidence>
<dbReference type="GO" id="GO:0006783">
    <property type="term" value="P:heme biosynthetic process"/>
    <property type="evidence" value="ECO:0007669"/>
    <property type="project" value="TreeGrafter"/>
</dbReference>
<dbReference type="InterPro" id="IPR052200">
    <property type="entry name" value="Protoporphyrinogen_IX_DH"/>
</dbReference>
<dbReference type="PROSITE" id="PS50902">
    <property type="entry name" value="FLAVODOXIN_LIKE"/>
    <property type="match status" value="1"/>
</dbReference>
<dbReference type="PANTHER" id="PTHR38030">
    <property type="entry name" value="PROTOPORPHYRINOGEN IX DEHYDROGENASE [MENAQUINONE]"/>
    <property type="match status" value="1"/>
</dbReference>
<dbReference type="Gene3D" id="3.40.50.360">
    <property type="match status" value="1"/>
</dbReference>
<gene>
    <name evidence="2" type="ORF">C491_01282</name>
</gene>
<dbReference type="InterPro" id="IPR029039">
    <property type="entry name" value="Flavoprotein-like_sf"/>
</dbReference>
<feature type="domain" description="Flavodoxin-like" evidence="1">
    <location>
        <begin position="4"/>
        <end position="149"/>
    </location>
</feature>
<dbReference type="eggNOG" id="arCOG00524">
    <property type="taxonomic scope" value="Archaea"/>
</dbReference>
<comment type="caution">
    <text evidence="2">The sequence shown here is derived from an EMBL/GenBank/DDBJ whole genome shotgun (WGS) entry which is preliminary data.</text>
</comment>
<dbReference type="STRING" id="1227497.C491_01282"/>